<feature type="binding site" evidence="16">
    <location>
        <position position="270"/>
    </location>
    <ligand>
        <name>NAD(+)</name>
        <dbReference type="ChEBI" id="CHEBI:57540"/>
    </ligand>
</feature>
<comment type="caution">
    <text evidence="21">The sequence shown here is derived from an EMBL/GenBank/DDBJ whole genome shotgun (WGS) entry which is preliminary data.</text>
</comment>
<feature type="binding site" evidence="13">
    <location>
        <position position="155"/>
    </location>
    <ligand>
        <name>NADPH</name>
        <dbReference type="ChEBI" id="CHEBI:57783"/>
    </ligand>
</feature>
<dbReference type="UniPathway" id="UPA00940"/>
<dbReference type="Pfam" id="PF01210">
    <property type="entry name" value="NAD_Gly3P_dh_N"/>
    <property type="match status" value="1"/>
</dbReference>
<evidence type="ECO:0000256" key="12">
    <source>
        <dbReference type="ARBA" id="ARBA00080511"/>
    </source>
</evidence>
<dbReference type="GO" id="GO:0005975">
    <property type="term" value="P:carbohydrate metabolic process"/>
    <property type="evidence" value="ECO:0007669"/>
    <property type="project" value="InterPro"/>
</dbReference>
<dbReference type="GO" id="GO:0005829">
    <property type="term" value="C:cytosol"/>
    <property type="evidence" value="ECO:0007669"/>
    <property type="project" value="TreeGrafter"/>
</dbReference>
<evidence type="ECO:0000256" key="6">
    <source>
        <dbReference type="ARBA" id="ARBA00023098"/>
    </source>
</evidence>
<evidence type="ECO:0000259" key="20">
    <source>
        <dbReference type="Pfam" id="PF07479"/>
    </source>
</evidence>
<feature type="binding site" evidence="13">
    <location>
        <position position="28"/>
    </location>
    <ligand>
        <name>NADPH</name>
        <dbReference type="ChEBI" id="CHEBI:57783"/>
    </ligand>
</feature>
<dbReference type="PRINTS" id="PR00077">
    <property type="entry name" value="GPDHDRGNASE"/>
</dbReference>
<dbReference type="GO" id="GO:0046167">
    <property type="term" value="P:glycerol-3-phosphate biosynthetic process"/>
    <property type="evidence" value="ECO:0007669"/>
    <property type="project" value="UniProtKB-UniRule"/>
</dbReference>
<keyword evidence="4 13" id="KW-0560">Oxidoreductase</keyword>
<keyword evidence="13" id="KW-0547">Nucleotide-binding</keyword>
<keyword evidence="3 13" id="KW-0521">NADP</keyword>
<feature type="binding site" evidence="13">
    <location>
        <position position="259"/>
    </location>
    <ligand>
        <name>sn-glycerol 3-phosphate</name>
        <dbReference type="ChEBI" id="CHEBI:57597"/>
    </ligand>
</feature>
<evidence type="ECO:0000256" key="11">
    <source>
        <dbReference type="ARBA" id="ARBA00069372"/>
    </source>
</evidence>
<comment type="caution">
    <text evidence="13">Lacks conserved residue(s) required for the propagation of feature annotation.</text>
</comment>
<dbReference type="GO" id="GO:0046168">
    <property type="term" value="P:glycerol-3-phosphate catabolic process"/>
    <property type="evidence" value="ECO:0007669"/>
    <property type="project" value="InterPro"/>
</dbReference>
<evidence type="ECO:0000256" key="18">
    <source>
        <dbReference type="SAM" id="Phobius"/>
    </source>
</evidence>
<dbReference type="AlphaFoldDB" id="F5S9Y8"/>
<dbReference type="HOGENOM" id="CLU_033449_0_2_4"/>
<comment type="catalytic activity">
    <reaction evidence="9">
        <text>sn-glycerol 3-phosphate + NADP(+) = dihydroxyacetone phosphate + NADPH + H(+)</text>
        <dbReference type="Rhea" id="RHEA:11096"/>
        <dbReference type="ChEBI" id="CHEBI:15378"/>
        <dbReference type="ChEBI" id="CHEBI:57597"/>
        <dbReference type="ChEBI" id="CHEBI:57642"/>
        <dbReference type="ChEBI" id="CHEBI:57783"/>
        <dbReference type="ChEBI" id="CHEBI:58349"/>
        <dbReference type="EC" id="1.1.1.94"/>
    </reaction>
    <physiologicalReaction direction="right-to-left" evidence="9">
        <dbReference type="Rhea" id="RHEA:11098"/>
    </physiologicalReaction>
</comment>
<sequence>MRPTNRLLHQTTVGEKTMNITILGTGAWGTALGIHFALYGHRIQMWSHNREHAQTMQTSRLNDRYLAGFTLPDNLSVHADMSEALRDSELVLVVTPVVGLRSSVEQLKEHSAGCLPILTACKGFELDTGLLTFQVVKEILPDNDKIGVLSGPSFAQELAKQLPCAVCLASENSAWINQLTHNLNSNIMRLYANDDVIGVSVGGAVKNVMAIATGLSDGLGYGLNARAALVTRGLAEITRLATAMGAQQKTMMGLAGMGDLILTCTGALSRNRKVGLGLAEGKSLHQVLKEIGHVAEGVPTIEEVHNTAVKHQIDMPITSMLYQLIRNELAVSDVMERLMQREPKHE</sequence>
<dbReference type="HAMAP" id="MF_00394">
    <property type="entry name" value="NAD_Glyc3P_dehydrog"/>
    <property type="match status" value="1"/>
</dbReference>
<comment type="similarity">
    <text evidence="1 13 17">Belongs to the NAD-dependent glycerol-3-phosphate dehydrogenase family.</text>
</comment>
<feature type="binding site" evidence="16">
    <location>
        <begin position="24"/>
        <end position="29"/>
    </location>
    <ligand>
        <name>NAD(+)</name>
        <dbReference type="ChEBI" id="CHEBI:57540"/>
    </ligand>
</feature>
<evidence type="ECO:0000256" key="3">
    <source>
        <dbReference type="ARBA" id="ARBA00022857"/>
    </source>
</evidence>
<evidence type="ECO:0000259" key="19">
    <source>
        <dbReference type="Pfam" id="PF01210"/>
    </source>
</evidence>
<comment type="subcellular location">
    <subcellularLocation>
        <location evidence="13">Cytoplasm</location>
    </subcellularLocation>
</comment>
<feature type="binding site" evidence="13">
    <location>
        <position position="269"/>
    </location>
    <ligand>
        <name>sn-glycerol 3-phosphate</name>
        <dbReference type="ChEBI" id="CHEBI:57597"/>
    </ligand>
</feature>
<dbReference type="Pfam" id="PF07479">
    <property type="entry name" value="NAD_Gly3P_dh_C"/>
    <property type="match status" value="1"/>
</dbReference>
<evidence type="ECO:0000256" key="2">
    <source>
        <dbReference type="ARBA" id="ARBA00022516"/>
    </source>
</evidence>
<evidence type="ECO:0000256" key="7">
    <source>
        <dbReference type="ARBA" id="ARBA00023209"/>
    </source>
</evidence>
<organism evidence="21 22">
    <name type="scientific">Kingella kingae ATCC 23330</name>
    <dbReference type="NCBI Taxonomy" id="887327"/>
    <lineage>
        <taxon>Bacteria</taxon>
        <taxon>Pseudomonadati</taxon>
        <taxon>Pseudomonadota</taxon>
        <taxon>Betaproteobacteria</taxon>
        <taxon>Neisseriales</taxon>
        <taxon>Neisseriaceae</taxon>
        <taxon>Kingella</taxon>
    </lineage>
</organism>
<dbReference type="GO" id="GO:0141152">
    <property type="term" value="F:glycerol-3-phosphate dehydrogenase (NAD+) activity"/>
    <property type="evidence" value="ECO:0007669"/>
    <property type="project" value="RHEA"/>
</dbReference>
<evidence type="ECO:0000313" key="22">
    <source>
        <dbReference type="Proteomes" id="UP000004207"/>
    </source>
</evidence>
<dbReference type="FunFam" id="3.40.50.720:FF:000019">
    <property type="entry name" value="Glycerol-3-phosphate dehydrogenase [NAD(P)+]"/>
    <property type="match status" value="1"/>
</dbReference>
<feature type="binding site" evidence="13">
    <location>
        <position position="296"/>
    </location>
    <ligand>
        <name>NADPH</name>
        <dbReference type="ChEBI" id="CHEBI:57783"/>
    </ligand>
</feature>
<gene>
    <name evidence="13 21" type="primary">gpsA</name>
    <name evidence="21" type="ORF">HMPREF0476_2021</name>
</gene>
<keyword evidence="22" id="KW-1185">Reference proteome</keyword>
<accession>F5S9Y8</accession>
<evidence type="ECO:0000256" key="5">
    <source>
        <dbReference type="ARBA" id="ARBA00023027"/>
    </source>
</evidence>
<keyword evidence="18" id="KW-0812">Transmembrane</keyword>
<dbReference type="PROSITE" id="PS00957">
    <property type="entry name" value="NAD_G3PDH"/>
    <property type="match status" value="1"/>
</dbReference>
<dbReference type="InterPro" id="IPR011128">
    <property type="entry name" value="G3P_DH_NAD-dep_N"/>
</dbReference>
<evidence type="ECO:0000256" key="15">
    <source>
        <dbReference type="PIRSR" id="PIRSR000114-2"/>
    </source>
</evidence>
<dbReference type="InterPro" id="IPR006109">
    <property type="entry name" value="G3P_DH_NAD-dep_C"/>
</dbReference>
<dbReference type="eggNOG" id="COG0240">
    <property type="taxonomic scope" value="Bacteria"/>
</dbReference>
<dbReference type="FunFam" id="1.10.1040.10:FF:000001">
    <property type="entry name" value="Glycerol-3-phosphate dehydrogenase [NAD(P)+]"/>
    <property type="match status" value="1"/>
</dbReference>
<dbReference type="Gene3D" id="3.40.50.720">
    <property type="entry name" value="NAD(P)-binding Rossmann-like Domain"/>
    <property type="match status" value="1"/>
</dbReference>
<keyword evidence="13" id="KW-0963">Cytoplasm</keyword>
<keyword evidence="7 13" id="KW-0594">Phospholipid biosynthesis</keyword>
<keyword evidence="6 13" id="KW-0443">Lipid metabolism</keyword>
<dbReference type="InterPro" id="IPR008927">
    <property type="entry name" value="6-PGluconate_DH-like_C_sf"/>
</dbReference>
<keyword evidence="5 13" id="KW-0520">NAD</keyword>
<dbReference type="Gene3D" id="1.10.1040.10">
    <property type="entry name" value="N-(1-d-carboxylethyl)-l-norvaline Dehydrogenase, domain 2"/>
    <property type="match status" value="1"/>
</dbReference>
<feature type="domain" description="Glycerol-3-phosphate dehydrogenase NAD-dependent N-terminal" evidence="19">
    <location>
        <begin position="19"/>
        <end position="174"/>
    </location>
</feature>
<evidence type="ECO:0000256" key="8">
    <source>
        <dbReference type="ARBA" id="ARBA00023264"/>
    </source>
</evidence>
<keyword evidence="18" id="KW-0472">Membrane</keyword>
<feature type="binding site" evidence="13">
    <location>
        <position position="122"/>
    </location>
    <ligand>
        <name>NADPH</name>
        <dbReference type="ChEBI" id="CHEBI:57783"/>
    </ligand>
</feature>
<dbReference type="NCBIfam" id="NF000940">
    <property type="entry name" value="PRK00094.1-2"/>
    <property type="match status" value="1"/>
</dbReference>
<feature type="binding site" evidence="13">
    <location>
        <position position="151"/>
    </location>
    <ligand>
        <name>sn-glycerol 3-phosphate</name>
        <dbReference type="ChEBI" id="CHEBI:57597"/>
    </ligand>
</feature>
<keyword evidence="2 13" id="KW-0444">Lipid biosynthesis</keyword>
<comment type="pathway">
    <text evidence="13">Membrane lipid metabolism; glycerophospholipid metabolism.</text>
</comment>
<evidence type="ECO:0000256" key="9">
    <source>
        <dbReference type="ARBA" id="ARBA00052716"/>
    </source>
</evidence>
<dbReference type="EMBL" id="AFHS01000070">
    <property type="protein sequence ID" value="EGK06900.1"/>
    <property type="molecule type" value="Genomic_DNA"/>
</dbReference>
<evidence type="ECO:0000256" key="16">
    <source>
        <dbReference type="PIRSR" id="PIRSR000114-3"/>
    </source>
</evidence>
<dbReference type="EC" id="1.1.1.94" evidence="10 13"/>
<reference evidence="21 22" key="1">
    <citation type="submission" date="2011-04" db="EMBL/GenBank/DDBJ databases">
        <authorList>
            <person name="Muzny D."/>
            <person name="Qin X."/>
            <person name="Deng J."/>
            <person name="Jiang H."/>
            <person name="Liu Y."/>
            <person name="Qu J."/>
            <person name="Song X.-Z."/>
            <person name="Zhang L."/>
            <person name="Thornton R."/>
            <person name="Coyle M."/>
            <person name="Francisco L."/>
            <person name="Jackson L."/>
            <person name="Javaid M."/>
            <person name="Korchina V."/>
            <person name="Kovar C."/>
            <person name="Mata R."/>
            <person name="Mathew T."/>
            <person name="Ngo R."/>
            <person name="Nguyen L."/>
            <person name="Nguyen N."/>
            <person name="Okwuonu G."/>
            <person name="Ongeri F."/>
            <person name="Pham C."/>
            <person name="Simmons D."/>
            <person name="Wilczek-Boney K."/>
            <person name="Hale W."/>
            <person name="Jakkamsetti A."/>
            <person name="Pham P."/>
            <person name="Ruth R."/>
            <person name="San Lucas F."/>
            <person name="Warren J."/>
            <person name="Zhang J."/>
            <person name="Zhao Z."/>
            <person name="Zhou C."/>
            <person name="Zhu D."/>
            <person name="Lee S."/>
            <person name="Bess C."/>
            <person name="Blankenburg K."/>
            <person name="Forbes L."/>
            <person name="Fu Q."/>
            <person name="Gubbala S."/>
            <person name="Hirani K."/>
            <person name="Jayaseelan J.C."/>
            <person name="Lara F."/>
            <person name="Munidasa M."/>
            <person name="Palculict T."/>
            <person name="Patil S."/>
            <person name="Pu L.-L."/>
            <person name="Saada N."/>
            <person name="Tang L."/>
            <person name="Weissenberger G."/>
            <person name="Zhu Y."/>
            <person name="Hemphill L."/>
            <person name="Shang Y."/>
            <person name="Youmans B."/>
            <person name="Ayvaz T."/>
            <person name="Ross M."/>
            <person name="Santibanez J."/>
            <person name="Aqrawi P."/>
            <person name="Gross S."/>
            <person name="Joshi V."/>
            <person name="Fowler G."/>
            <person name="Nazareth L."/>
            <person name="Reid J."/>
            <person name="Worley K."/>
            <person name="Petrosino J."/>
            <person name="Highlander S."/>
            <person name="Gibbs R."/>
        </authorList>
    </citation>
    <scope>NUCLEOTIDE SEQUENCE [LARGE SCALE GENOMIC DNA]</scope>
    <source>
        <strain evidence="21 22">ATCC 23330</strain>
    </source>
</reference>
<dbReference type="GO" id="GO:0006650">
    <property type="term" value="P:glycerophospholipid metabolic process"/>
    <property type="evidence" value="ECO:0007669"/>
    <property type="project" value="UniProtKB-UniRule"/>
</dbReference>
<evidence type="ECO:0000256" key="17">
    <source>
        <dbReference type="RuleBase" id="RU000437"/>
    </source>
</evidence>
<feature type="binding site" evidence="16">
    <location>
        <position position="155"/>
    </location>
    <ligand>
        <name>NAD(+)</name>
        <dbReference type="ChEBI" id="CHEBI:57540"/>
    </ligand>
</feature>
<dbReference type="PANTHER" id="PTHR11728:SF1">
    <property type="entry name" value="GLYCEROL-3-PHOSPHATE DEHYDROGENASE [NAD(+)] 2, CHLOROPLASTIC"/>
    <property type="match status" value="1"/>
</dbReference>
<dbReference type="Proteomes" id="UP000004207">
    <property type="component" value="Unassembled WGS sequence"/>
</dbReference>
<dbReference type="SUPFAM" id="SSF48179">
    <property type="entry name" value="6-phosphogluconate dehydrogenase C-terminal domain-like"/>
    <property type="match status" value="1"/>
</dbReference>
<evidence type="ECO:0000313" key="21">
    <source>
        <dbReference type="EMBL" id="EGK06900.1"/>
    </source>
</evidence>
<evidence type="ECO:0000256" key="10">
    <source>
        <dbReference type="ARBA" id="ARBA00066687"/>
    </source>
</evidence>
<evidence type="ECO:0000256" key="13">
    <source>
        <dbReference type="HAMAP-Rule" id="MF_00394"/>
    </source>
</evidence>
<dbReference type="SUPFAM" id="SSF51735">
    <property type="entry name" value="NAD(P)-binding Rossmann-fold domains"/>
    <property type="match status" value="1"/>
</dbReference>
<comment type="catalytic activity">
    <reaction evidence="13">
        <text>sn-glycerol 3-phosphate + NAD(+) = dihydroxyacetone phosphate + NADH + H(+)</text>
        <dbReference type="Rhea" id="RHEA:11092"/>
        <dbReference type="ChEBI" id="CHEBI:15378"/>
        <dbReference type="ChEBI" id="CHEBI:57540"/>
        <dbReference type="ChEBI" id="CHEBI:57597"/>
        <dbReference type="ChEBI" id="CHEBI:57642"/>
        <dbReference type="ChEBI" id="CHEBI:57945"/>
        <dbReference type="EC" id="1.1.1.94"/>
    </reaction>
</comment>
<dbReference type="GO" id="GO:0051287">
    <property type="term" value="F:NAD binding"/>
    <property type="evidence" value="ECO:0007669"/>
    <property type="project" value="InterPro"/>
</dbReference>
<feature type="domain" description="Glycerol-3-phosphate dehydrogenase NAD-dependent C-terminal" evidence="20">
    <location>
        <begin position="195"/>
        <end position="335"/>
    </location>
</feature>
<dbReference type="PIRSF" id="PIRSF000114">
    <property type="entry name" value="Glycerol-3-P_dh"/>
    <property type="match status" value="1"/>
</dbReference>
<dbReference type="InterPro" id="IPR036291">
    <property type="entry name" value="NAD(P)-bd_dom_sf"/>
</dbReference>
<dbReference type="InterPro" id="IPR013328">
    <property type="entry name" value="6PGD_dom2"/>
</dbReference>
<feature type="binding site" evidence="13">
    <location>
        <position position="271"/>
    </location>
    <ligand>
        <name>sn-glycerol 3-phosphate</name>
        <dbReference type="ChEBI" id="CHEBI:57597"/>
    </ligand>
</feature>
<feature type="binding site" evidence="13">
    <location>
        <position position="48"/>
    </location>
    <ligand>
        <name>NADPH</name>
        <dbReference type="ChEBI" id="CHEBI:57783"/>
    </ligand>
</feature>
<feature type="binding site" evidence="13">
    <location>
        <position position="270"/>
    </location>
    <ligand>
        <name>NADPH</name>
        <dbReference type="ChEBI" id="CHEBI:57783"/>
    </ligand>
</feature>
<dbReference type="GO" id="GO:0141153">
    <property type="term" value="F:glycerol-3-phosphate dehydrogenase (NADP+) activity"/>
    <property type="evidence" value="ECO:0007669"/>
    <property type="project" value="RHEA"/>
</dbReference>
<dbReference type="STRING" id="504.KKKWG1_0468"/>
<dbReference type="GO" id="GO:0008654">
    <property type="term" value="P:phospholipid biosynthetic process"/>
    <property type="evidence" value="ECO:0007669"/>
    <property type="project" value="UniProtKB-KW"/>
</dbReference>
<dbReference type="InterPro" id="IPR006168">
    <property type="entry name" value="G3P_DH_NAD-dep"/>
</dbReference>
<feature type="binding site" evidence="13">
    <location>
        <position position="122"/>
    </location>
    <ligand>
        <name>sn-glycerol 3-phosphate</name>
        <dbReference type="ChEBI" id="CHEBI:57597"/>
    </ligand>
</feature>
<feature type="binding site" evidence="15">
    <location>
        <begin position="270"/>
        <end position="271"/>
    </location>
    <ligand>
        <name>substrate</name>
    </ligand>
</feature>
<feature type="binding site" evidence="13">
    <location>
        <position position="206"/>
    </location>
    <ligand>
        <name>sn-glycerol 3-phosphate</name>
        <dbReference type="ChEBI" id="CHEBI:57597"/>
    </ligand>
</feature>
<comment type="function">
    <text evidence="13">Catalyzes the reduction of the glycolytic intermediate dihydroxyacetone phosphate (DHAP) to sn-glycerol 3-phosphate (G3P), the key precursor for phospholipid synthesis.</text>
</comment>
<protein>
    <recommendedName>
        <fullName evidence="11 13">Glycerol-3-phosphate dehydrogenase [NAD(P)+]</fullName>
        <ecNumber evidence="10 13">1.1.1.94</ecNumber>
    </recommendedName>
    <alternativeName>
        <fullName evidence="13">NAD(P)(+)-dependent glycerol-3-phosphate dehydrogenase</fullName>
    </alternativeName>
    <alternativeName>
        <fullName evidence="12 13">NAD(P)H-dependent dihydroxyacetone-phosphate reductase</fullName>
    </alternativeName>
</protein>
<dbReference type="NCBIfam" id="NF000942">
    <property type="entry name" value="PRK00094.1-4"/>
    <property type="match status" value="1"/>
</dbReference>
<evidence type="ECO:0000256" key="14">
    <source>
        <dbReference type="PIRSR" id="PIRSR000114-1"/>
    </source>
</evidence>
<evidence type="ECO:0000256" key="4">
    <source>
        <dbReference type="ARBA" id="ARBA00023002"/>
    </source>
</evidence>
<keyword evidence="8 13" id="KW-1208">Phospholipid metabolism</keyword>
<name>F5S9Y8_KINKI</name>
<feature type="transmembrane region" description="Helical" evidence="18">
    <location>
        <begin position="20"/>
        <end position="40"/>
    </location>
</feature>
<proteinExistence type="inferred from homology"/>
<keyword evidence="18" id="KW-1133">Transmembrane helix</keyword>
<feature type="active site" description="Proton acceptor" evidence="13 14">
    <location>
        <position position="206"/>
    </location>
</feature>
<feature type="binding site" evidence="15">
    <location>
        <position position="122"/>
    </location>
    <ligand>
        <name>substrate</name>
    </ligand>
</feature>
<evidence type="ECO:0000256" key="1">
    <source>
        <dbReference type="ARBA" id="ARBA00011009"/>
    </source>
</evidence>
<feature type="binding site" evidence="13">
    <location>
        <position position="294"/>
    </location>
    <ligand>
        <name>NADPH</name>
        <dbReference type="ChEBI" id="CHEBI:57783"/>
    </ligand>
</feature>
<dbReference type="PANTHER" id="PTHR11728">
    <property type="entry name" value="GLYCEROL-3-PHOSPHATE DEHYDROGENASE"/>
    <property type="match status" value="1"/>
</dbReference>
<feature type="binding site" evidence="13">
    <location>
        <position position="270"/>
    </location>
    <ligand>
        <name>sn-glycerol 3-phosphate</name>
        <dbReference type="ChEBI" id="CHEBI:57597"/>
    </ligand>
</feature>
<feature type="binding site" evidence="13">
    <location>
        <position position="153"/>
    </location>
    <ligand>
        <name>sn-glycerol 3-phosphate</name>
        <dbReference type="ChEBI" id="CHEBI:57597"/>
    </ligand>
</feature>
<feature type="binding site" evidence="13">
    <location>
        <position position="65"/>
    </location>
    <ligand>
        <name>NADPH</name>
        <dbReference type="ChEBI" id="CHEBI:57783"/>
    </ligand>
</feature>